<protein>
    <submittedName>
        <fullName evidence="3">N-acetyltransferase</fullName>
    </submittedName>
</protein>
<organism evidence="3 4">
    <name type="scientific">Quadrisphaera setariae</name>
    <dbReference type="NCBI Taxonomy" id="2593304"/>
    <lineage>
        <taxon>Bacteria</taxon>
        <taxon>Bacillati</taxon>
        <taxon>Actinomycetota</taxon>
        <taxon>Actinomycetes</taxon>
        <taxon>Kineosporiales</taxon>
        <taxon>Kineosporiaceae</taxon>
        <taxon>Quadrisphaera</taxon>
    </lineage>
</organism>
<reference evidence="3 4" key="1">
    <citation type="submission" date="2019-07" db="EMBL/GenBank/DDBJ databases">
        <title>Quadrisphaera sp. strain DD2A genome sequencing and assembly.</title>
        <authorList>
            <person name="Kim I."/>
        </authorList>
    </citation>
    <scope>NUCLEOTIDE SEQUENCE [LARGE SCALE GENOMIC DNA]</scope>
    <source>
        <strain evidence="3 4">DD2A</strain>
    </source>
</reference>
<dbReference type="PROSITE" id="PS51729">
    <property type="entry name" value="GNAT_YJDJ"/>
    <property type="match status" value="1"/>
</dbReference>
<evidence type="ECO:0000259" key="2">
    <source>
        <dbReference type="PROSITE" id="PS51729"/>
    </source>
</evidence>
<comment type="caution">
    <text evidence="3">The sequence shown here is derived from an EMBL/GenBank/DDBJ whole genome shotgun (WGS) entry which is preliminary data.</text>
</comment>
<dbReference type="InterPro" id="IPR045057">
    <property type="entry name" value="Gcn5-rel_NAT"/>
</dbReference>
<dbReference type="Gene3D" id="3.40.630.30">
    <property type="match status" value="1"/>
</dbReference>
<feature type="compositionally biased region" description="Pro residues" evidence="1">
    <location>
        <begin position="14"/>
        <end position="24"/>
    </location>
</feature>
<gene>
    <name evidence="3" type="ORF">FMM08_16995</name>
</gene>
<dbReference type="InterPro" id="IPR031165">
    <property type="entry name" value="GNAT_YJDJ"/>
</dbReference>
<accession>A0A5C8ZE24</accession>
<sequence>MAVVDPPAVTLPTPCAPPAVPPSTRPSAVLPEARQVVLHVPEKRRYEVHVGGRRAGFTEYFESEGRRVFVHTEIGQAFSGRGLASAVVRHALEHTRTEGRRAAAICPFVSRWVAAHPEFDDVVVQRRP</sequence>
<dbReference type="AlphaFoldDB" id="A0A5C8ZE24"/>
<feature type="region of interest" description="Disordered" evidence="1">
    <location>
        <begin position="1"/>
        <end position="26"/>
    </location>
</feature>
<evidence type="ECO:0000313" key="4">
    <source>
        <dbReference type="Proteomes" id="UP000321234"/>
    </source>
</evidence>
<feature type="compositionally biased region" description="Low complexity" evidence="1">
    <location>
        <begin position="1"/>
        <end position="13"/>
    </location>
</feature>
<dbReference type="GO" id="GO:0016740">
    <property type="term" value="F:transferase activity"/>
    <property type="evidence" value="ECO:0007669"/>
    <property type="project" value="UniProtKB-KW"/>
</dbReference>
<dbReference type="EMBL" id="VKAC01000010">
    <property type="protein sequence ID" value="TXR55166.1"/>
    <property type="molecule type" value="Genomic_DNA"/>
</dbReference>
<dbReference type="OrthoDB" id="5405911at2"/>
<evidence type="ECO:0000256" key="1">
    <source>
        <dbReference type="SAM" id="MobiDB-lite"/>
    </source>
</evidence>
<evidence type="ECO:0000313" key="3">
    <source>
        <dbReference type="EMBL" id="TXR55166.1"/>
    </source>
</evidence>
<keyword evidence="4" id="KW-1185">Reference proteome</keyword>
<dbReference type="Pfam" id="PF14542">
    <property type="entry name" value="Acetyltransf_CG"/>
    <property type="match status" value="1"/>
</dbReference>
<dbReference type="InterPro" id="IPR016181">
    <property type="entry name" value="Acyl_CoA_acyltransferase"/>
</dbReference>
<dbReference type="RefSeq" id="WP_147927556.1">
    <property type="nucleotide sequence ID" value="NZ_VKAC01000010.1"/>
</dbReference>
<dbReference type="SUPFAM" id="SSF55729">
    <property type="entry name" value="Acyl-CoA N-acyltransferases (Nat)"/>
    <property type="match status" value="1"/>
</dbReference>
<name>A0A5C8ZE24_9ACTN</name>
<proteinExistence type="predicted"/>
<keyword evidence="3" id="KW-0808">Transferase</keyword>
<dbReference type="Proteomes" id="UP000321234">
    <property type="component" value="Unassembled WGS sequence"/>
</dbReference>
<dbReference type="PANTHER" id="PTHR31435:SF10">
    <property type="entry name" value="BSR4717 PROTEIN"/>
    <property type="match status" value="1"/>
</dbReference>
<dbReference type="PANTHER" id="PTHR31435">
    <property type="entry name" value="PROTEIN NATD1"/>
    <property type="match status" value="1"/>
</dbReference>
<feature type="domain" description="N-acetyltransferase" evidence="2">
    <location>
        <begin position="38"/>
        <end position="124"/>
    </location>
</feature>